<name>A0A0A9EA01_ARUDO</name>
<organism evidence="3">
    <name type="scientific">Arundo donax</name>
    <name type="common">Giant reed</name>
    <name type="synonym">Donax arundinaceus</name>
    <dbReference type="NCBI Taxonomy" id="35708"/>
    <lineage>
        <taxon>Eukaryota</taxon>
        <taxon>Viridiplantae</taxon>
        <taxon>Streptophyta</taxon>
        <taxon>Embryophyta</taxon>
        <taxon>Tracheophyta</taxon>
        <taxon>Spermatophyta</taxon>
        <taxon>Magnoliopsida</taxon>
        <taxon>Liliopsida</taxon>
        <taxon>Poales</taxon>
        <taxon>Poaceae</taxon>
        <taxon>PACMAD clade</taxon>
        <taxon>Arundinoideae</taxon>
        <taxon>Arundineae</taxon>
        <taxon>Arundo</taxon>
    </lineage>
</organism>
<keyword evidence="1" id="KW-0472">Membrane</keyword>
<keyword evidence="1" id="KW-1133">Transmembrane helix</keyword>
<evidence type="ECO:0000313" key="3">
    <source>
        <dbReference type="EMBL" id="JAD95863.1"/>
    </source>
</evidence>
<dbReference type="EMBL" id="GBRH01202032">
    <property type="protein sequence ID" value="JAD95863.1"/>
    <property type="molecule type" value="Transcribed_RNA"/>
</dbReference>
<keyword evidence="1" id="KW-0812">Transmembrane</keyword>
<feature type="transmembrane region" description="Helical" evidence="1">
    <location>
        <begin position="155"/>
        <end position="178"/>
    </location>
</feature>
<evidence type="ECO:0000256" key="2">
    <source>
        <dbReference type="SAM" id="SignalP"/>
    </source>
</evidence>
<feature type="chain" id="PRO_5002046845" evidence="2">
    <location>
        <begin position="28"/>
        <end position="182"/>
    </location>
</feature>
<accession>A0A0A9EA01</accession>
<sequence length="182" mass="20376">MQPPNTLDSVCGGVLLLVIFFTNPCRAQLAAFHHCCAALLLLVCCLLACLWWYRNRRLLSAHASCCLLVYQILGRVLFSLRPSQSVSKQVHLHLHPSPAICSSSSSKLCWSCILVVKSATFFFSVEFAMLCGCPIIIIFIVILSQLMYLCHIGPFRSLLCDLTCVVSLLQIMTMWPFYSSPR</sequence>
<feature type="transmembrane region" description="Helical" evidence="1">
    <location>
        <begin position="127"/>
        <end position="149"/>
    </location>
</feature>
<protein>
    <submittedName>
        <fullName evidence="3">Uncharacterized protein</fullName>
    </submittedName>
</protein>
<dbReference type="AlphaFoldDB" id="A0A0A9EA01"/>
<evidence type="ECO:0000256" key="1">
    <source>
        <dbReference type="SAM" id="Phobius"/>
    </source>
</evidence>
<feature type="transmembrane region" description="Helical" evidence="1">
    <location>
        <begin position="35"/>
        <end position="53"/>
    </location>
</feature>
<reference evidence="3" key="1">
    <citation type="submission" date="2014-09" db="EMBL/GenBank/DDBJ databases">
        <authorList>
            <person name="Magalhaes I.L.F."/>
            <person name="Oliveira U."/>
            <person name="Santos F.R."/>
            <person name="Vidigal T.H.D.A."/>
            <person name="Brescovit A.D."/>
            <person name="Santos A.J."/>
        </authorList>
    </citation>
    <scope>NUCLEOTIDE SEQUENCE</scope>
    <source>
        <tissue evidence="3">Shoot tissue taken approximately 20 cm above the soil surface</tissue>
    </source>
</reference>
<proteinExistence type="predicted"/>
<feature type="signal peptide" evidence="2">
    <location>
        <begin position="1"/>
        <end position="27"/>
    </location>
</feature>
<keyword evidence="2" id="KW-0732">Signal</keyword>
<reference evidence="3" key="2">
    <citation type="journal article" date="2015" name="Data Brief">
        <title>Shoot transcriptome of the giant reed, Arundo donax.</title>
        <authorList>
            <person name="Barrero R.A."/>
            <person name="Guerrero F.D."/>
            <person name="Moolhuijzen P."/>
            <person name="Goolsby J.A."/>
            <person name="Tidwell J."/>
            <person name="Bellgard S.E."/>
            <person name="Bellgard M.I."/>
        </authorList>
    </citation>
    <scope>NUCLEOTIDE SEQUENCE</scope>
    <source>
        <tissue evidence="3">Shoot tissue taken approximately 20 cm above the soil surface</tissue>
    </source>
</reference>